<keyword evidence="9" id="KW-1185">Reference proteome</keyword>
<dbReference type="Gene3D" id="1.20.1250.20">
    <property type="entry name" value="MFS general substrate transporter like domains"/>
    <property type="match status" value="2"/>
</dbReference>
<evidence type="ECO:0000256" key="6">
    <source>
        <dbReference type="SAM" id="Phobius"/>
    </source>
</evidence>
<comment type="subcellular location">
    <subcellularLocation>
        <location evidence="1">Membrane</location>
        <topology evidence="1">Multi-pass membrane protein</topology>
    </subcellularLocation>
</comment>
<dbReference type="RefSeq" id="XP_016627084.1">
    <property type="nucleotide sequence ID" value="XM_016781723.1"/>
</dbReference>
<dbReference type="SUPFAM" id="SSF103473">
    <property type="entry name" value="MFS general substrate transporter"/>
    <property type="match status" value="1"/>
</dbReference>
<evidence type="ECO:0000313" key="9">
    <source>
        <dbReference type="Proteomes" id="UP000053411"/>
    </source>
</evidence>
<evidence type="ECO:0000256" key="3">
    <source>
        <dbReference type="ARBA" id="ARBA00022692"/>
    </source>
</evidence>
<feature type="transmembrane region" description="Helical" evidence="6">
    <location>
        <begin position="317"/>
        <end position="340"/>
    </location>
</feature>
<protein>
    <recommendedName>
        <fullName evidence="7">Major facilitator superfamily (MFS) profile domain-containing protein</fullName>
    </recommendedName>
</protein>
<dbReference type="GO" id="GO:0022857">
    <property type="term" value="F:transmembrane transporter activity"/>
    <property type="evidence" value="ECO:0007669"/>
    <property type="project" value="InterPro"/>
</dbReference>
<keyword evidence="3 6" id="KW-0812">Transmembrane</keyword>
<keyword evidence="5 6" id="KW-0472">Membrane</keyword>
<dbReference type="GO" id="GO:0016020">
    <property type="term" value="C:membrane"/>
    <property type="evidence" value="ECO:0007669"/>
    <property type="project" value="UniProtKB-SubCell"/>
</dbReference>
<feature type="transmembrane region" description="Helical" evidence="6">
    <location>
        <begin position="288"/>
        <end position="305"/>
    </location>
</feature>
<feature type="transmembrane region" description="Helical" evidence="6">
    <location>
        <begin position="195"/>
        <end position="215"/>
    </location>
</feature>
<gene>
    <name evidence="8" type="ORF">Z520_11234</name>
</gene>
<dbReference type="InterPro" id="IPR011701">
    <property type="entry name" value="MFS"/>
</dbReference>
<dbReference type="PANTHER" id="PTHR23506">
    <property type="entry name" value="GH10249P"/>
    <property type="match status" value="1"/>
</dbReference>
<feature type="transmembrane region" description="Helical" evidence="6">
    <location>
        <begin position="352"/>
        <end position="371"/>
    </location>
</feature>
<evidence type="ECO:0000259" key="7">
    <source>
        <dbReference type="PROSITE" id="PS50850"/>
    </source>
</evidence>
<evidence type="ECO:0000256" key="1">
    <source>
        <dbReference type="ARBA" id="ARBA00004141"/>
    </source>
</evidence>
<feature type="domain" description="Major facilitator superfamily (MFS) profile" evidence="7">
    <location>
        <begin position="36"/>
        <end position="482"/>
    </location>
</feature>
<feature type="transmembrane region" description="Helical" evidence="6">
    <location>
        <begin position="110"/>
        <end position="131"/>
    </location>
</feature>
<feature type="transmembrane region" description="Helical" evidence="6">
    <location>
        <begin position="34"/>
        <end position="55"/>
    </location>
</feature>
<evidence type="ECO:0000313" key="8">
    <source>
        <dbReference type="EMBL" id="KIX92961.1"/>
    </source>
</evidence>
<dbReference type="AlphaFoldDB" id="A0A0D2I6X1"/>
<name>A0A0D2I6X1_9EURO</name>
<feature type="transmembrane region" description="Helical" evidence="6">
    <location>
        <begin position="423"/>
        <end position="443"/>
    </location>
</feature>
<organism evidence="8 9">
    <name type="scientific">Fonsecaea multimorphosa CBS 102226</name>
    <dbReference type="NCBI Taxonomy" id="1442371"/>
    <lineage>
        <taxon>Eukaryota</taxon>
        <taxon>Fungi</taxon>
        <taxon>Dikarya</taxon>
        <taxon>Ascomycota</taxon>
        <taxon>Pezizomycotina</taxon>
        <taxon>Eurotiomycetes</taxon>
        <taxon>Chaetothyriomycetidae</taxon>
        <taxon>Chaetothyriales</taxon>
        <taxon>Herpotrichiellaceae</taxon>
        <taxon>Fonsecaea</taxon>
    </lineage>
</organism>
<feature type="transmembrane region" description="Helical" evidence="6">
    <location>
        <begin position="463"/>
        <end position="482"/>
    </location>
</feature>
<keyword evidence="4 6" id="KW-1133">Transmembrane helix</keyword>
<dbReference type="STRING" id="1442371.A0A0D2I6X1"/>
<dbReference type="CDD" id="cd17325">
    <property type="entry name" value="MFS_MdtG_SLC18_like"/>
    <property type="match status" value="1"/>
</dbReference>
<feature type="transmembrane region" description="Helical" evidence="6">
    <location>
        <begin position="377"/>
        <end position="402"/>
    </location>
</feature>
<dbReference type="PROSITE" id="PS50850">
    <property type="entry name" value="MFS"/>
    <property type="match status" value="1"/>
</dbReference>
<evidence type="ECO:0000256" key="2">
    <source>
        <dbReference type="ARBA" id="ARBA00022448"/>
    </source>
</evidence>
<dbReference type="OrthoDB" id="5086884at2759"/>
<accession>A0A0D2I6X1</accession>
<feature type="transmembrane region" description="Helical" evidence="6">
    <location>
        <begin position="167"/>
        <end position="189"/>
    </location>
</feature>
<sequence length="501" mass="53552">MALGLNSVIHDMLNRISPRRGSRPAFLEFRSSKVFIVFAVCWSVFTDVFLYGVVVPVIPFALQTRVHVAHADTQHWVSVLLSVYAAALLFFAPIFGWLADQTSSRRGPFLAGLVLLTGSTLMLCLGKTIPVLVVGRLLQGVSAAVVWVVALALMADTVSEQESGQAIGYVSLATSLGVLVSPLIGGVVYERSGYYAVFGVTFAVIGFDILLRLALIEKKIAARWHEPDTATHQPTSTPPAQQDIELHDRNASTAMAEKSANTAVAEPATARPARKLPSMLILLKSRRILVAFWGNLVGAMTFTAIDTTLPLYVNQIFGWNSLGAGLAFLALIVPGFAGPWIGHLTDKYGPRWIAASGLVLSVPFWVLLRLVDHDTVGQAVLLCALLVLLGAATALLLTSLMAEFSKVCDAKVRQEPDVFAGKSAYAQSYGIFNVSWAGGSLLGPLVSAAVKSAAGWKTMTWTMALWCAVGILPTILYSGGMISRGKRRGNRGEVVAGGESA</sequence>
<dbReference type="PANTHER" id="PTHR23506:SF23">
    <property type="entry name" value="GH10249P"/>
    <property type="match status" value="1"/>
</dbReference>
<keyword evidence="2" id="KW-0813">Transport</keyword>
<proteinExistence type="predicted"/>
<evidence type="ECO:0000256" key="4">
    <source>
        <dbReference type="ARBA" id="ARBA00022989"/>
    </source>
</evidence>
<dbReference type="Proteomes" id="UP000053411">
    <property type="component" value="Unassembled WGS sequence"/>
</dbReference>
<evidence type="ECO:0000256" key="5">
    <source>
        <dbReference type="ARBA" id="ARBA00023136"/>
    </source>
</evidence>
<dbReference type="EMBL" id="KN848098">
    <property type="protein sequence ID" value="KIX92961.1"/>
    <property type="molecule type" value="Genomic_DNA"/>
</dbReference>
<dbReference type="InterPro" id="IPR020846">
    <property type="entry name" value="MFS_dom"/>
</dbReference>
<dbReference type="InterPro" id="IPR036259">
    <property type="entry name" value="MFS_trans_sf"/>
</dbReference>
<dbReference type="InterPro" id="IPR050930">
    <property type="entry name" value="MFS_Vesicular_Transporter"/>
</dbReference>
<dbReference type="GeneID" id="27716980"/>
<dbReference type="Pfam" id="PF07690">
    <property type="entry name" value="MFS_1"/>
    <property type="match status" value="1"/>
</dbReference>
<feature type="transmembrane region" description="Helical" evidence="6">
    <location>
        <begin position="137"/>
        <end position="155"/>
    </location>
</feature>
<feature type="transmembrane region" description="Helical" evidence="6">
    <location>
        <begin position="75"/>
        <end position="98"/>
    </location>
</feature>
<dbReference type="VEuPathDB" id="FungiDB:Z520_11234"/>
<reference evidence="8 9" key="1">
    <citation type="submission" date="2015-01" db="EMBL/GenBank/DDBJ databases">
        <title>The Genome Sequence of Fonsecaea multimorphosa CBS 102226.</title>
        <authorList>
            <consortium name="The Broad Institute Genomics Platform"/>
            <person name="Cuomo C."/>
            <person name="de Hoog S."/>
            <person name="Gorbushina A."/>
            <person name="Stielow B."/>
            <person name="Teixiera M."/>
            <person name="Abouelleil A."/>
            <person name="Chapman S.B."/>
            <person name="Priest M."/>
            <person name="Young S.K."/>
            <person name="Wortman J."/>
            <person name="Nusbaum C."/>
            <person name="Birren B."/>
        </authorList>
    </citation>
    <scope>NUCLEOTIDE SEQUENCE [LARGE SCALE GENOMIC DNA]</scope>
    <source>
        <strain evidence="8 9">CBS 102226</strain>
    </source>
</reference>